<reference evidence="2 3" key="1">
    <citation type="journal article" date="2012" name="PLoS Pathog.">
        <title>Diverse lifestyles and strategies of plant pathogenesis encoded in the genomes of eighteen Dothideomycetes fungi.</title>
        <authorList>
            <person name="Ohm R.A."/>
            <person name="Feau N."/>
            <person name="Henrissat B."/>
            <person name="Schoch C.L."/>
            <person name="Horwitz B.A."/>
            <person name="Barry K.W."/>
            <person name="Condon B.J."/>
            <person name="Copeland A.C."/>
            <person name="Dhillon B."/>
            <person name="Glaser F."/>
            <person name="Hesse C.N."/>
            <person name="Kosti I."/>
            <person name="LaButti K."/>
            <person name="Lindquist E.A."/>
            <person name="Lucas S."/>
            <person name="Salamov A.A."/>
            <person name="Bradshaw R.E."/>
            <person name="Ciuffetti L."/>
            <person name="Hamelin R.C."/>
            <person name="Kema G.H.J."/>
            <person name="Lawrence C."/>
            <person name="Scott J.A."/>
            <person name="Spatafora J.W."/>
            <person name="Turgeon B.G."/>
            <person name="de Wit P.J.G.M."/>
            <person name="Zhong S."/>
            <person name="Goodwin S.B."/>
            <person name="Grigoriev I.V."/>
        </authorList>
    </citation>
    <scope>NUCLEOTIDE SEQUENCE [LARGE SCALE GENOMIC DNA]</scope>
    <source>
        <strain evidence="3">28A</strain>
    </source>
</reference>
<feature type="signal peptide" evidence="1">
    <location>
        <begin position="1"/>
        <end position="16"/>
    </location>
</feature>
<evidence type="ECO:0000256" key="1">
    <source>
        <dbReference type="SAM" id="SignalP"/>
    </source>
</evidence>
<dbReference type="OrthoDB" id="3656639at2759"/>
<dbReference type="Proteomes" id="UP000016935">
    <property type="component" value="Unassembled WGS sequence"/>
</dbReference>
<organism evidence="2 3">
    <name type="scientific">Exserohilum turcicum (strain 28A)</name>
    <name type="common">Northern leaf blight fungus</name>
    <name type="synonym">Setosphaeria turcica</name>
    <dbReference type="NCBI Taxonomy" id="671987"/>
    <lineage>
        <taxon>Eukaryota</taxon>
        <taxon>Fungi</taxon>
        <taxon>Dikarya</taxon>
        <taxon>Ascomycota</taxon>
        <taxon>Pezizomycotina</taxon>
        <taxon>Dothideomycetes</taxon>
        <taxon>Pleosporomycetidae</taxon>
        <taxon>Pleosporales</taxon>
        <taxon>Pleosporineae</taxon>
        <taxon>Pleosporaceae</taxon>
        <taxon>Exserohilum</taxon>
    </lineage>
</organism>
<gene>
    <name evidence="2" type="ORF">SETTUDRAFT_110209</name>
</gene>
<dbReference type="GeneID" id="19395407"/>
<dbReference type="AlphaFoldDB" id="R0K9V8"/>
<sequence length="77" mass="8339">MKFQAIILFFAATAFAGQCRSRGEKFTQSHAELPEATDKNNVFSYCPNAVGCCTDGSVWYACKTVSPSSSVSMKLVC</sequence>
<accession>R0K9V8</accession>
<protein>
    <submittedName>
        <fullName evidence="2">Uncharacterized protein</fullName>
    </submittedName>
</protein>
<feature type="chain" id="PRO_5004343901" evidence="1">
    <location>
        <begin position="17"/>
        <end position="77"/>
    </location>
</feature>
<dbReference type="EMBL" id="KB908604">
    <property type="protein sequence ID" value="EOA86174.1"/>
    <property type="molecule type" value="Genomic_DNA"/>
</dbReference>
<keyword evidence="1" id="KW-0732">Signal</keyword>
<dbReference type="HOGENOM" id="CLU_2639662_0_0_1"/>
<keyword evidence="3" id="KW-1185">Reference proteome</keyword>
<evidence type="ECO:0000313" key="3">
    <source>
        <dbReference type="Proteomes" id="UP000016935"/>
    </source>
</evidence>
<name>R0K9V8_EXST2</name>
<dbReference type="RefSeq" id="XP_008026175.1">
    <property type="nucleotide sequence ID" value="XM_008027984.1"/>
</dbReference>
<proteinExistence type="predicted"/>
<dbReference type="eggNOG" id="ENOG502R1C4">
    <property type="taxonomic scope" value="Eukaryota"/>
</dbReference>
<reference evidence="2 3" key="2">
    <citation type="journal article" date="2013" name="PLoS Genet.">
        <title>Comparative genome structure, secondary metabolite, and effector coding capacity across Cochliobolus pathogens.</title>
        <authorList>
            <person name="Condon B.J."/>
            <person name="Leng Y."/>
            <person name="Wu D."/>
            <person name="Bushley K.E."/>
            <person name="Ohm R.A."/>
            <person name="Otillar R."/>
            <person name="Martin J."/>
            <person name="Schackwitz W."/>
            <person name="Grimwood J."/>
            <person name="MohdZainudin N."/>
            <person name="Xue C."/>
            <person name="Wang R."/>
            <person name="Manning V.A."/>
            <person name="Dhillon B."/>
            <person name="Tu Z.J."/>
            <person name="Steffenson B.J."/>
            <person name="Salamov A."/>
            <person name="Sun H."/>
            <person name="Lowry S."/>
            <person name="LaButti K."/>
            <person name="Han J."/>
            <person name="Copeland A."/>
            <person name="Lindquist E."/>
            <person name="Barry K."/>
            <person name="Schmutz J."/>
            <person name="Baker S.E."/>
            <person name="Ciuffetti L.M."/>
            <person name="Grigoriev I.V."/>
            <person name="Zhong S."/>
            <person name="Turgeon B.G."/>
        </authorList>
    </citation>
    <scope>NUCLEOTIDE SEQUENCE [LARGE SCALE GENOMIC DNA]</scope>
    <source>
        <strain evidence="3">28A</strain>
    </source>
</reference>
<evidence type="ECO:0000313" key="2">
    <source>
        <dbReference type="EMBL" id="EOA86174.1"/>
    </source>
</evidence>